<dbReference type="Gene3D" id="1.10.10.10">
    <property type="entry name" value="Winged helix-like DNA-binding domain superfamily/Winged helix DNA-binding domain"/>
    <property type="match status" value="1"/>
</dbReference>
<dbReference type="InterPro" id="IPR051797">
    <property type="entry name" value="TrmB-like"/>
</dbReference>
<dbReference type="PANTHER" id="PTHR34293">
    <property type="entry name" value="HTH-TYPE TRANSCRIPTIONAL REGULATOR TRMBL2"/>
    <property type="match status" value="1"/>
</dbReference>
<feature type="domain" description="HTH luxR-type" evidence="2">
    <location>
        <begin position="294"/>
        <end position="359"/>
    </location>
</feature>
<feature type="region of interest" description="Disordered" evidence="1">
    <location>
        <begin position="1"/>
        <end position="29"/>
    </location>
</feature>
<comment type="caution">
    <text evidence="3">The sequence shown here is derived from an EMBL/GenBank/DDBJ whole genome shotgun (WGS) entry which is preliminary data.</text>
</comment>
<evidence type="ECO:0000256" key="1">
    <source>
        <dbReference type="SAM" id="MobiDB-lite"/>
    </source>
</evidence>
<keyword evidence="4" id="KW-1185">Reference proteome</keyword>
<dbReference type="SUPFAM" id="SSF46785">
    <property type="entry name" value="Winged helix' DNA-binding domain"/>
    <property type="match status" value="1"/>
</dbReference>
<dbReference type="PANTHER" id="PTHR34293:SF1">
    <property type="entry name" value="HTH-TYPE TRANSCRIPTIONAL REGULATOR TRMBL2"/>
    <property type="match status" value="1"/>
</dbReference>
<dbReference type="InterPro" id="IPR036390">
    <property type="entry name" value="WH_DNA-bd_sf"/>
</dbReference>
<dbReference type="Proteomes" id="UP001595891">
    <property type="component" value="Unassembled WGS sequence"/>
</dbReference>
<evidence type="ECO:0000313" key="3">
    <source>
        <dbReference type="EMBL" id="MFC4590854.1"/>
    </source>
</evidence>
<feature type="compositionally biased region" description="Low complexity" evidence="1">
    <location>
        <begin position="12"/>
        <end position="23"/>
    </location>
</feature>
<evidence type="ECO:0000259" key="2">
    <source>
        <dbReference type="PROSITE" id="PS50043"/>
    </source>
</evidence>
<gene>
    <name evidence="3" type="ORF">ACFO8L_32485</name>
</gene>
<dbReference type="EMBL" id="JBHSFN010000026">
    <property type="protein sequence ID" value="MFC4590854.1"/>
    <property type="molecule type" value="Genomic_DNA"/>
</dbReference>
<dbReference type="InterPro" id="IPR016032">
    <property type="entry name" value="Sig_transdc_resp-reg_C-effctor"/>
</dbReference>
<accession>A0ABV9EPY2</accession>
<dbReference type="RefSeq" id="WP_262844271.1">
    <property type="nucleotide sequence ID" value="NZ_JANZYP010000027.1"/>
</dbReference>
<dbReference type="InterPro" id="IPR000792">
    <property type="entry name" value="Tscrpt_reg_LuxR_C"/>
</dbReference>
<reference evidence="4" key="1">
    <citation type="journal article" date="2019" name="Int. J. Syst. Evol. Microbiol.">
        <title>The Global Catalogue of Microorganisms (GCM) 10K type strain sequencing project: providing services to taxonomists for standard genome sequencing and annotation.</title>
        <authorList>
            <consortium name="The Broad Institute Genomics Platform"/>
            <consortium name="The Broad Institute Genome Sequencing Center for Infectious Disease"/>
            <person name="Wu L."/>
            <person name="Ma J."/>
        </authorList>
    </citation>
    <scope>NUCLEOTIDE SEQUENCE [LARGE SCALE GENOMIC DNA]</scope>
    <source>
        <strain evidence="4">CCUG 49560</strain>
    </source>
</reference>
<proteinExistence type="predicted"/>
<dbReference type="SMART" id="SM00421">
    <property type="entry name" value="HTH_LUXR"/>
    <property type="match status" value="1"/>
</dbReference>
<name>A0ABV9EPY2_9ACTN</name>
<protein>
    <submittedName>
        <fullName evidence="3">LuxR C-terminal-related transcriptional regulator</fullName>
    </submittedName>
</protein>
<dbReference type="Pfam" id="PF00196">
    <property type="entry name" value="GerE"/>
    <property type="match status" value="1"/>
</dbReference>
<evidence type="ECO:0000313" key="4">
    <source>
        <dbReference type="Proteomes" id="UP001595891"/>
    </source>
</evidence>
<dbReference type="PROSITE" id="PS50043">
    <property type="entry name" value="HTH_LUXR_2"/>
    <property type="match status" value="1"/>
</dbReference>
<dbReference type="SUPFAM" id="SSF46894">
    <property type="entry name" value="C-terminal effector domain of the bipartite response regulators"/>
    <property type="match status" value="1"/>
</dbReference>
<sequence length="366" mass="40641">MSVRRTRHEPFTTRTEPFTPEQFGAMPEPYTTRSHDWRHGLELDTTAETAYQTIVENPGTSTEKLAELMAISEVTVRFALEHLARLELITREDGCEGWTAIEPEVGLAALLARQQAELARHQQQVEDSRLTVARLLTSCGQRNAQDGAGVEWVIGGHAVRDRTARLAADCREEYLSLRLAGQPLTRTLDSARTIDEDILERGVPSRSIVLDSARNDKPTLAYLRWEIGAGADVRTLPTLPARVRIFDRRHAVVSVGNLTGIAGALTVSCDAVVDSFVTLFSKLWAEAEPLGDCRPRRGDALSSQEVHILKLWAQGHTDASAARRMEVSLRTVRRLSDRLAERLGTRSRFQLGVVAIAKRLIDPAEL</sequence>
<organism evidence="3 4">
    <name type="scientific">Sphaerisporangium corydalis</name>
    <dbReference type="NCBI Taxonomy" id="1441875"/>
    <lineage>
        <taxon>Bacteria</taxon>
        <taxon>Bacillati</taxon>
        <taxon>Actinomycetota</taxon>
        <taxon>Actinomycetes</taxon>
        <taxon>Streptosporangiales</taxon>
        <taxon>Streptosporangiaceae</taxon>
        <taxon>Sphaerisporangium</taxon>
    </lineage>
</organism>
<dbReference type="InterPro" id="IPR036388">
    <property type="entry name" value="WH-like_DNA-bd_sf"/>
</dbReference>